<evidence type="ECO:0000256" key="1">
    <source>
        <dbReference type="SAM" id="MobiDB-lite"/>
    </source>
</evidence>
<protein>
    <submittedName>
        <fullName evidence="2">Uncharacterized protein</fullName>
    </submittedName>
</protein>
<evidence type="ECO:0000313" key="2">
    <source>
        <dbReference type="EMBL" id="QCE10117.1"/>
    </source>
</evidence>
<evidence type="ECO:0000313" key="3">
    <source>
        <dbReference type="Proteomes" id="UP000501690"/>
    </source>
</evidence>
<reference evidence="2 3" key="1">
    <citation type="submission" date="2019-04" db="EMBL/GenBank/DDBJ databases">
        <title>An improved genome assembly and genetic linkage map for asparagus bean, Vigna unguiculata ssp. sesquipedialis.</title>
        <authorList>
            <person name="Xia Q."/>
            <person name="Zhang R."/>
            <person name="Dong Y."/>
        </authorList>
    </citation>
    <scope>NUCLEOTIDE SEQUENCE [LARGE SCALE GENOMIC DNA]</scope>
    <source>
        <tissue evidence="2">Leaf</tissue>
    </source>
</reference>
<sequence>MLSTFEIKENINSNHLLAQHLAQAEGSRSGEEDPRSGELPSPWRELDFQYENPAEGSRSGEEDPRSGELPSPWRELDFQYENPVRVLA</sequence>
<dbReference type="EMBL" id="CP039354">
    <property type="protein sequence ID" value="QCE10117.1"/>
    <property type="molecule type" value="Genomic_DNA"/>
</dbReference>
<proteinExistence type="predicted"/>
<name>A0A4D6NE17_VIGUN</name>
<accession>A0A4D6NE17</accession>
<organism evidence="2 3">
    <name type="scientific">Vigna unguiculata</name>
    <name type="common">Cowpea</name>
    <dbReference type="NCBI Taxonomy" id="3917"/>
    <lineage>
        <taxon>Eukaryota</taxon>
        <taxon>Viridiplantae</taxon>
        <taxon>Streptophyta</taxon>
        <taxon>Embryophyta</taxon>
        <taxon>Tracheophyta</taxon>
        <taxon>Spermatophyta</taxon>
        <taxon>Magnoliopsida</taxon>
        <taxon>eudicotyledons</taxon>
        <taxon>Gunneridae</taxon>
        <taxon>Pentapetalae</taxon>
        <taxon>rosids</taxon>
        <taxon>fabids</taxon>
        <taxon>Fabales</taxon>
        <taxon>Fabaceae</taxon>
        <taxon>Papilionoideae</taxon>
        <taxon>50 kb inversion clade</taxon>
        <taxon>NPAAA clade</taxon>
        <taxon>indigoferoid/millettioid clade</taxon>
        <taxon>Phaseoleae</taxon>
        <taxon>Vigna</taxon>
    </lineage>
</organism>
<keyword evidence="3" id="KW-1185">Reference proteome</keyword>
<dbReference type="AlphaFoldDB" id="A0A4D6NE17"/>
<dbReference type="Proteomes" id="UP000501690">
    <property type="component" value="Linkage Group LG10"/>
</dbReference>
<gene>
    <name evidence="2" type="ORF">DEO72_LG10g1343</name>
</gene>
<feature type="region of interest" description="Disordered" evidence="1">
    <location>
        <begin position="21"/>
        <end position="75"/>
    </location>
</feature>